<dbReference type="Gene3D" id="1.10.10.10">
    <property type="entry name" value="Winged helix-like DNA-binding domain superfamily/Winged helix DNA-binding domain"/>
    <property type="match status" value="1"/>
</dbReference>
<dbReference type="InterPro" id="IPR036388">
    <property type="entry name" value="WH-like_DNA-bd_sf"/>
</dbReference>
<dbReference type="PROSITE" id="PS50995">
    <property type="entry name" value="HTH_MARR_2"/>
    <property type="match status" value="1"/>
</dbReference>
<dbReference type="PANTHER" id="PTHR33164">
    <property type="entry name" value="TRANSCRIPTIONAL REGULATOR, MARR FAMILY"/>
    <property type="match status" value="1"/>
</dbReference>
<protein>
    <submittedName>
        <fullName evidence="2">Winged helix-turn-helix transcriptional regulator</fullName>
    </submittedName>
</protein>
<organism evidence="2 3">
    <name type="scientific">Plastoroseomonas hellenica</name>
    <dbReference type="NCBI Taxonomy" id="2687306"/>
    <lineage>
        <taxon>Bacteria</taxon>
        <taxon>Pseudomonadati</taxon>
        <taxon>Pseudomonadota</taxon>
        <taxon>Alphaproteobacteria</taxon>
        <taxon>Acetobacterales</taxon>
        <taxon>Acetobacteraceae</taxon>
        <taxon>Plastoroseomonas</taxon>
    </lineage>
</organism>
<sequence>MPHAPGLSPDTVARIAKDCLCLRVQRASRAVGRRFDEVLRPVGLNNWQFSLLMTLHQPSPPTINGLAEELGMDRTTTTKNLKPLERRGLLEIRQDWEDARTRRILLTDAGRALLAEAARYWQDTNDAVAAKLEGTELAGFRSALEAIARD</sequence>
<evidence type="ECO:0000313" key="3">
    <source>
        <dbReference type="Proteomes" id="UP001196870"/>
    </source>
</evidence>
<dbReference type="Proteomes" id="UP001196870">
    <property type="component" value="Unassembled WGS sequence"/>
</dbReference>
<evidence type="ECO:0000259" key="1">
    <source>
        <dbReference type="PROSITE" id="PS50995"/>
    </source>
</evidence>
<accession>A0ABS5EWE4</accession>
<dbReference type="PRINTS" id="PR00598">
    <property type="entry name" value="HTHMARR"/>
</dbReference>
<dbReference type="PANTHER" id="PTHR33164:SF105">
    <property type="entry name" value="TRANSCRIPTIONAL REPRESSOR PROTEIN-RELATED"/>
    <property type="match status" value="1"/>
</dbReference>
<dbReference type="InterPro" id="IPR039422">
    <property type="entry name" value="MarR/SlyA-like"/>
</dbReference>
<proteinExistence type="predicted"/>
<dbReference type="Pfam" id="PF01047">
    <property type="entry name" value="MarR"/>
    <property type="match status" value="1"/>
</dbReference>
<keyword evidence="3" id="KW-1185">Reference proteome</keyword>
<evidence type="ECO:0000313" key="2">
    <source>
        <dbReference type="EMBL" id="MBR0664621.1"/>
    </source>
</evidence>
<comment type="caution">
    <text evidence="2">The sequence shown here is derived from an EMBL/GenBank/DDBJ whole genome shotgun (WGS) entry which is preliminary data.</text>
</comment>
<gene>
    <name evidence="2" type="ORF">GXW71_09675</name>
</gene>
<name>A0ABS5EWE4_9PROT</name>
<dbReference type="InterPro" id="IPR036390">
    <property type="entry name" value="WH_DNA-bd_sf"/>
</dbReference>
<dbReference type="RefSeq" id="WP_211852286.1">
    <property type="nucleotide sequence ID" value="NZ_JAAGBB010000009.1"/>
</dbReference>
<feature type="domain" description="HTH marR-type" evidence="1">
    <location>
        <begin position="17"/>
        <end position="149"/>
    </location>
</feature>
<dbReference type="SUPFAM" id="SSF46785">
    <property type="entry name" value="Winged helix' DNA-binding domain"/>
    <property type="match status" value="1"/>
</dbReference>
<reference evidence="3" key="1">
    <citation type="journal article" date="2021" name="Syst. Appl. Microbiol.">
        <title>Roseomonas hellenica sp. nov., isolated from roots of wild-growing Alkanna tinctoria.</title>
        <authorList>
            <person name="Rat A."/>
            <person name="Naranjo H.D."/>
            <person name="Lebbe L."/>
            <person name="Cnockaert M."/>
            <person name="Krigas N."/>
            <person name="Grigoriadou K."/>
            <person name="Maloupa E."/>
            <person name="Willems A."/>
        </authorList>
    </citation>
    <scope>NUCLEOTIDE SEQUENCE [LARGE SCALE GENOMIC DNA]</scope>
    <source>
        <strain evidence="3">LMG 31523</strain>
    </source>
</reference>
<dbReference type="EMBL" id="JAAGBB010000009">
    <property type="protein sequence ID" value="MBR0664621.1"/>
    <property type="molecule type" value="Genomic_DNA"/>
</dbReference>
<dbReference type="InterPro" id="IPR000835">
    <property type="entry name" value="HTH_MarR-typ"/>
</dbReference>
<dbReference type="SMART" id="SM00347">
    <property type="entry name" value="HTH_MARR"/>
    <property type="match status" value="1"/>
</dbReference>